<gene>
    <name evidence="4" type="primary">yhbY</name>
    <name evidence="4" type="ORF">H9729_05410</name>
</gene>
<dbReference type="InterPro" id="IPR001890">
    <property type="entry name" value="RNA-binding_CRM"/>
</dbReference>
<dbReference type="GO" id="GO:0003723">
    <property type="term" value="F:RNA binding"/>
    <property type="evidence" value="ECO:0007669"/>
    <property type="project" value="UniProtKB-UniRule"/>
</dbReference>
<dbReference type="AlphaFoldDB" id="A0A9D1ZX71"/>
<evidence type="ECO:0000259" key="3">
    <source>
        <dbReference type="PROSITE" id="PS51295"/>
    </source>
</evidence>
<dbReference type="Pfam" id="PF01985">
    <property type="entry name" value="CRS1_YhbY"/>
    <property type="match status" value="1"/>
</dbReference>
<dbReference type="Proteomes" id="UP000886750">
    <property type="component" value="Unassembled WGS sequence"/>
</dbReference>
<comment type="caution">
    <text evidence="4">The sequence shown here is derived from an EMBL/GenBank/DDBJ whole genome shotgun (WGS) entry which is preliminary data.</text>
</comment>
<evidence type="ECO:0000256" key="1">
    <source>
        <dbReference type="ARBA" id="ARBA00022884"/>
    </source>
</evidence>
<dbReference type="SUPFAM" id="SSF75471">
    <property type="entry name" value="YhbY-like"/>
    <property type="match status" value="1"/>
</dbReference>
<protein>
    <submittedName>
        <fullName evidence="4">Ribosome assembly RNA-binding protein YhbY</fullName>
    </submittedName>
</protein>
<sequence>MLTSKQRSNLKSIAANLQPISQLGKGGINENMIRSLSDALEAHELIKINVLTNAEDDAKTLGAELAEKLMAECVAVIGRKVILYRRSSRKNFEHIQF</sequence>
<organism evidence="4 5">
    <name type="scientific">Candidatus Borkfalkia excrementigallinarum</name>
    <dbReference type="NCBI Taxonomy" id="2838506"/>
    <lineage>
        <taxon>Bacteria</taxon>
        <taxon>Bacillati</taxon>
        <taxon>Bacillota</taxon>
        <taxon>Clostridia</taxon>
        <taxon>Christensenellales</taxon>
        <taxon>Christensenellaceae</taxon>
        <taxon>Candidatus Borkfalkia</taxon>
    </lineage>
</organism>
<keyword evidence="1 2" id="KW-0694">RNA-binding</keyword>
<dbReference type="PANTHER" id="PTHR40065:SF3">
    <property type="entry name" value="RNA-BINDING PROTEIN YHBY"/>
    <property type="match status" value="1"/>
</dbReference>
<dbReference type="PROSITE" id="PS51295">
    <property type="entry name" value="CRM"/>
    <property type="match status" value="1"/>
</dbReference>
<dbReference type="InterPro" id="IPR051925">
    <property type="entry name" value="RNA-binding_domain"/>
</dbReference>
<dbReference type="EMBL" id="DXCQ01000049">
    <property type="protein sequence ID" value="HIY97108.1"/>
    <property type="molecule type" value="Genomic_DNA"/>
</dbReference>
<dbReference type="Gene3D" id="3.30.110.60">
    <property type="entry name" value="YhbY-like"/>
    <property type="match status" value="1"/>
</dbReference>
<evidence type="ECO:0000256" key="2">
    <source>
        <dbReference type="PROSITE-ProRule" id="PRU00626"/>
    </source>
</evidence>
<accession>A0A9D1ZX71</accession>
<name>A0A9D1ZX71_9FIRM</name>
<dbReference type="InterPro" id="IPR017924">
    <property type="entry name" value="RNA-binding_YhbY"/>
</dbReference>
<dbReference type="SMART" id="SM01103">
    <property type="entry name" value="CRS1_YhbY"/>
    <property type="match status" value="1"/>
</dbReference>
<dbReference type="PANTHER" id="PTHR40065">
    <property type="entry name" value="RNA-BINDING PROTEIN YHBY"/>
    <property type="match status" value="1"/>
</dbReference>
<dbReference type="InterPro" id="IPR035920">
    <property type="entry name" value="YhbY-like_sf"/>
</dbReference>
<feature type="domain" description="CRM" evidence="3">
    <location>
        <begin position="1"/>
        <end position="96"/>
    </location>
</feature>
<evidence type="ECO:0000313" key="5">
    <source>
        <dbReference type="Proteomes" id="UP000886750"/>
    </source>
</evidence>
<reference evidence="4" key="2">
    <citation type="submission" date="2021-04" db="EMBL/GenBank/DDBJ databases">
        <authorList>
            <person name="Gilroy R."/>
        </authorList>
    </citation>
    <scope>NUCLEOTIDE SEQUENCE</scope>
    <source>
        <strain evidence="4">1345</strain>
    </source>
</reference>
<evidence type="ECO:0000313" key="4">
    <source>
        <dbReference type="EMBL" id="HIY97108.1"/>
    </source>
</evidence>
<dbReference type="NCBIfam" id="TIGR00253">
    <property type="entry name" value="RNA_bind_YhbY"/>
    <property type="match status" value="1"/>
</dbReference>
<reference evidence="4" key="1">
    <citation type="journal article" date="2021" name="PeerJ">
        <title>Extensive microbial diversity within the chicken gut microbiome revealed by metagenomics and culture.</title>
        <authorList>
            <person name="Gilroy R."/>
            <person name="Ravi A."/>
            <person name="Getino M."/>
            <person name="Pursley I."/>
            <person name="Horton D.L."/>
            <person name="Alikhan N.F."/>
            <person name="Baker D."/>
            <person name="Gharbi K."/>
            <person name="Hall N."/>
            <person name="Watson M."/>
            <person name="Adriaenssens E.M."/>
            <person name="Foster-Nyarko E."/>
            <person name="Jarju S."/>
            <person name="Secka A."/>
            <person name="Antonio M."/>
            <person name="Oren A."/>
            <person name="Chaudhuri R.R."/>
            <person name="La Ragione R."/>
            <person name="Hildebrand F."/>
            <person name="Pallen M.J."/>
        </authorList>
    </citation>
    <scope>NUCLEOTIDE SEQUENCE</scope>
    <source>
        <strain evidence="4">1345</strain>
    </source>
</reference>
<proteinExistence type="predicted"/>